<keyword evidence="5 11" id="KW-0479">Metal-binding</keyword>
<organism evidence="12 13">
    <name type="scientific">Desulfovibrio legallii</name>
    <dbReference type="NCBI Taxonomy" id="571438"/>
    <lineage>
        <taxon>Bacteria</taxon>
        <taxon>Pseudomonadati</taxon>
        <taxon>Thermodesulfobacteriota</taxon>
        <taxon>Desulfovibrionia</taxon>
        <taxon>Desulfovibrionales</taxon>
        <taxon>Desulfovibrionaceae</taxon>
        <taxon>Desulfovibrio</taxon>
    </lineage>
</organism>
<evidence type="ECO:0000256" key="10">
    <source>
        <dbReference type="ARBA" id="ARBA00022977"/>
    </source>
</evidence>
<comment type="caution">
    <text evidence="12">The sequence shown here is derived from an EMBL/GenBank/DDBJ whole genome shotgun (WGS) entry which is preliminary data.</text>
</comment>
<accession>A0A6H3FB23</accession>
<comment type="similarity">
    <text evidence="11">Belongs to the Thz kinase family.</text>
</comment>
<dbReference type="RefSeq" id="WP_118229585.1">
    <property type="nucleotide sequence ID" value="NZ_DBFBQU010000312.1"/>
</dbReference>
<feature type="binding site" evidence="11">
    <location>
        <position position="172"/>
    </location>
    <ligand>
        <name>ATP</name>
        <dbReference type="ChEBI" id="CHEBI:30616"/>
    </ligand>
</feature>
<comment type="pathway">
    <text evidence="3 11">Cofactor biosynthesis; thiamine diphosphate biosynthesis; 4-methyl-5-(2-phosphoethyl)-thiazole from 5-(2-hydroxyethyl)-4-methylthiazole: step 1/1.</text>
</comment>
<evidence type="ECO:0000256" key="9">
    <source>
        <dbReference type="ARBA" id="ARBA00022842"/>
    </source>
</evidence>
<name>A0A6H3FB23_9BACT</name>
<keyword evidence="7 11" id="KW-0418">Kinase</keyword>
<evidence type="ECO:0000256" key="8">
    <source>
        <dbReference type="ARBA" id="ARBA00022840"/>
    </source>
</evidence>
<feature type="binding site" evidence="11">
    <location>
        <position position="199"/>
    </location>
    <ligand>
        <name>substrate</name>
    </ligand>
</feature>
<keyword evidence="8 11" id="KW-0067">ATP-binding</keyword>
<dbReference type="NCBIfam" id="NF006830">
    <property type="entry name" value="PRK09355.1"/>
    <property type="match status" value="1"/>
</dbReference>
<dbReference type="InterPro" id="IPR029056">
    <property type="entry name" value="Ribokinase-like"/>
</dbReference>
<evidence type="ECO:0000256" key="11">
    <source>
        <dbReference type="HAMAP-Rule" id="MF_00228"/>
    </source>
</evidence>
<dbReference type="GO" id="GO:0009229">
    <property type="term" value="P:thiamine diphosphate biosynthetic process"/>
    <property type="evidence" value="ECO:0007669"/>
    <property type="project" value="UniProtKB-UniRule"/>
</dbReference>
<dbReference type="GO" id="GO:0009228">
    <property type="term" value="P:thiamine biosynthetic process"/>
    <property type="evidence" value="ECO:0007669"/>
    <property type="project" value="UniProtKB-KW"/>
</dbReference>
<dbReference type="SUPFAM" id="SSF53613">
    <property type="entry name" value="Ribokinase-like"/>
    <property type="match status" value="1"/>
</dbReference>
<evidence type="ECO:0000256" key="3">
    <source>
        <dbReference type="ARBA" id="ARBA00004868"/>
    </source>
</evidence>
<dbReference type="GO" id="GO:0004417">
    <property type="term" value="F:hydroxyethylthiazole kinase activity"/>
    <property type="evidence" value="ECO:0007669"/>
    <property type="project" value="UniProtKB-UniRule"/>
</dbReference>
<dbReference type="EC" id="2.7.1.50" evidence="11"/>
<feature type="binding site" evidence="11">
    <location>
        <position position="43"/>
    </location>
    <ligand>
        <name>substrate</name>
    </ligand>
</feature>
<gene>
    <name evidence="11" type="primary">thiM</name>
    <name evidence="12" type="ORF">EB812_01710</name>
</gene>
<dbReference type="Pfam" id="PF02110">
    <property type="entry name" value="HK"/>
    <property type="match status" value="1"/>
</dbReference>
<evidence type="ECO:0000313" key="12">
    <source>
        <dbReference type="EMBL" id="TBH81506.1"/>
    </source>
</evidence>
<evidence type="ECO:0000256" key="2">
    <source>
        <dbReference type="ARBA" id="ARBA00001946"/>
    </source>
</evidence>
<reference evidence="12 13" key="1">
    <citation type="submission" date="2018-12" db="EMBL/GenBank/DDBJ databases">
        <title>First genome draft of Desulfovibrio legallis sp. nov.</title>
        <authorList>
            <person name="Ben Dhia O."/>
            <person name="Najjari A."/>
            <person name="Ferjani R."/>
            <person name="Fhoula I."/>
            <person name="Fardeau M.-L."/>
            <person name="Boudabbous A."/>
            <person name="Ouzari H.I."/>
        </authorList>
    </citation>
    <scope>NUCLEOTIDE SEQUENCE [LARGE SCALE GENOMIC DNA]</scope>
    <source>
        <strain evidence="12 13">H1T</strain>
    </source>
</reference>
<protein>
    <recommendedName>
        <fullName evidence="11">Hydroxyethylthiazole kinase</fullName>
        <ecNumber evidence="11">2.7.1.50</ecNumber>
    </recommendedName>
    <alternativeName>
        <fullName evidence="11">4-methyl-5-beta-hydroxyethylthiazole kinase</fullName>
        <shortName evidence="11">TH kinase</shortName>
        <shortName evidence="11">Thz kinase</shortName>
    </alternativeName>
</protein>
<evidence type="ECO:0000256" key="7">
    <source>
        <dbReference type="ARBA" id="ARBA00022777"/>
    </source>
</evidence>
<proteinExistence type="inferred from homology"/>
<dbReference type="GO" id="GO:0000287">
    <property type="term" value="F:magnesium ion binding"/>
    <property type="evidence" value="ECO:0007669"/>
    <property type="project" value="UniProtKB-UniRule"/>
</dbReference>
<keyword evidence="10 11" id="KW-0784">Thiamine biosynthesis</keyword>
<dbReference type="InterPro" id="IPR000417">
    <property type="entry name" value="Hyethyz_kinase"/>
</dbReference>
<keyword evidence="4 11" id="KW-0808">Transferase</keyword>
<keyword evidence="13" id="KW-1185">Reference proteome</keyword>
<comment type="catalytic activity">
    <reaction evidence="1 11">
        <text>5-(2-hydroxyethyl)-4-methylthiazole + ATP = 4-methyl-5-(2-phosphooxyethyl)-thiazole + ADP + H(+)</text>
        <dbReference type="Rhea" id="RHEA:24212"/>
        <dbReference type="ChEBI" id="CHEBI:15378"/>
        <dbReference type="ChEBI" id="CHEBI:17957"/>
        <dbReference type="ChEBI" id="CHEBI:30616"/>
        <dbReference type="ChEBI" id="CHEBI:58296"/>
        <dbReference type="ChEBI" id="CHEBI:456216"/>
        <dbReference type="EC" id="2.7.1.50"/>
    </reaction>
</comment>
<sequence length="277" mass="27671">MNGFAQILDAARRTTPVVHSITNYVTVNDCANMILALGGSPIMADDPDEVEQIVAISAALVINIGTLNRHTVPAMLAAGKRANALGKPVVLDPVGAGASDLRNNALARLLGEVRFAAIKGNSAEIRFLAGSAVAARGVDAGDDTLVTEANLTASARMAAGLSARTGAVVVASGPIDLVACPTAVWAVRNGNARLTGITGAGCMAAAVTGCCLGAAPDKAPEACLCAMTIMGVAGEIAAAQSAPDKGGPGSFRMFLLDAVSSLSSPALAARARVEAVL</sequence>
<dbReference type="GO" id="GO:0005524">
    <property type="term" value="F:ATP binding"/>
    <property type="evidence" value="ECO:0007669"/>
    <property type="project" value="UniProtKB-UniRule"/>
</dbReference>
<comment type="cofactor">
    <cofactor evidence="2 11">
        <name>Mg(2+)</name>
        <dbReference type="ChEBI" id="CHEBI:18420"/>
    </cofactor>
</comment>
<dbReference type="Gene3D" id="3.40.1190.20">
    <property type="match status" value="1"/>
</dbReference>
<feature type="binding site" evidence="11">
    <location>
        <position position="119"/>
    </location>
    <ligand>
        <name>ATP</name>
        <dbReference type="ChEBI" id="CHEBI:30616"/>
    </ligand>
</feature>
<dbReference type="EMBL" id="SIXC01000002">
    <property type="protein sequence ID" value="TBH81506.1"/>
    <property type="molecule type" value="Genomic_DNA"/>
</dbReference>
<evidence type="ECO:0000256" key="5">
    <source>
        <dbReference type="ARBA" id="ARBA00022723"/>
    </source>
</evidence>
<dbReference type="PRINTS" id="PR01099">
    <property type="entry name" value="HYETHTZKNASE"/>
</dbReference>
<keyword evidence="9 11" id="KW-0460">Magnesium</keyword>
<dbReference type="PIRSF" id="PIRSF000513">
    <property type="entry name" value="Thz_kinase"/>
    <property type="match status" value="1"/>
</dbReference>
<dbReference type="CDD" id="cd01170">
    <property type="entry name" value="THZ_kinase"/>
    <property type="match status" value="1"/>
</dbReference>
<dbReference type="HAMAP" id="MF_00228">
    <property type="entry name" value="Thz_kinase"/>
    <property type="match status" value="1"/>
</dbReference>
<comment type="function">
    <text evidence="11">Catalyzes the phosphorylation of the hydroxyl group of 4-methyl-5-beta-hydroxyethylthiazole (THZ).</text>
</comment>
<keyword evidence="6 11" id="KW-0547">Nucleotide-binding</keyword>
<evidence type="ECO:0000313" key="13">
    <source>
        <dbReference type="Proteomes" id="UP000292919"/>
    </source>
</evidence>
<dbReference type="UniPathway" id="UPA00060">
    <property type="reaction ID" value="UER00139"/>
</dbReference>
<dbReference type="Proteomes" id="UP000292919">
    <property type="component" value="Unassembled WGS sequence"/>
</dbReference>
<evidence type="ECO:0000256" key="4">
    <source>
        <dbReference type="ARBA" id="ARBA00022679"/>
    </source>
</evidence>
<dbReference type="AlphaFoldDB" id="A0A6H3FB23"/>
<evidence type="ECO:0000256" key="1">
    <source>
        <dbReference type="ARBA" id="ARBA00001771"/>
    </source>
</evidence>
<evidence type="ECO:0000256" key="6">
    <source>
        <dbReference type="ARBA" id="ARBA00022741"/>
    </source>
</evidence>